<organism evidence="2">
    <name type="scientific">Aquifex aeolicus</name>
    <dbReference type="NCBI Taxonomy" id="63363"/>
    <lineage>
        <taxon>Bacteria</taxon>
        <taxon>Pseudomonadati</taxon>
        <taxon>Aquificota</taxon>
        <taxon>Aquificia</taxon>
        <taxon>Aquificales</taxon>
        <taxon>Aquificaceae</taxon>
        <taxon>Aquifex</taxon>
    </lineage>
</organism>
<feature type="compositionally biased region" description="Low complexity" evidence="1">
    <location>
        <begin position="318"/>
        <end position="347"/>
    </location>
</feature>
<protein>
    <submittedName>
        <fullName evidence="2">Uncharacterized protein</fullName>
    </submittedName>
</protein>
<feature type="region of interest" description="Disordered" evidence="1">
    <location>
        <begin position="381"/>
        <end position="418"/>
    </location>
</feature>
<feature type="region of interest" description="Disordered" evidence="1">
    <location>
        <begin position="139"/>
        <end position="191"/>
    </location>
</feature>
<sequence length="495" mass="55469">MKVLIVSFDKTLTESLRSALSEHDVHVAKNTEEAIKMMPSDIEGVIYDAISGAISEEDINTLYTKKFSNARYVILYDELFPVDANNIIVPQKLLVPRDESPEEIVRKLEEFPVEVPQPEEEAPPQPPEEFEIEATSFEAPAVPEESMESVSESVEEALREIEEMTPQPPPEETPPQLREEEEETAPAPVQRGGGQILIVSFDQTLIDSLSSAFGDAYEVKSVKTVKQAIEEGKAADLIVFDAISGVIAEKGLIDMAGDPDLANKFYLILVDDLFPINVDNVPLQRKVAVSRDTDPRRIREIVEEHVSAPAEEKPPEQPQEQIQQPVEELPVPEVQESVPEMEITPEAPEIPEVEVEEIQPPAEEEEEIPALAALEKIIEEQKLKESEPEPEEEEPQKVPEEIPAPEPPQAQPAVSLSEEEVRKLIEEAVSRALSEERVREIFSRAVEEKISGVGDLINEAVRSELERAFEELDIRNLIRQATYQALKERLEELIS</sequence>
<reference evidence="2" key="1">
    <citation type="journal article" date="2020" name="mSystems">
        <title>Genome- and Community-Level Interaction Insights into Carbon Utilization and Element Cycling Functions of Hydrothermarchaeota in Hydrothermal Sediment.</title>
        <authorList>
            <person name="Zhou Z."/>
            <person name="Liu Y."/>
            <person name="Xu W."/>
            <person name="Pan J."/>
            <person name="Luo Z.H."/>
            <person name="Li M."/>
        </authorList>
    </citation>
    <scope>NUCLEOTIDE SEQUENCE [LARGE SCALE GENOMIC DNA]</scope>
    <source>
        <strain evidence="2">HyVt-501</strain>
    </source>
</reference>
<gene>
    <name evidence="2" type="ORF">ENJ61_06885</name>
</gene>
<feature type="compositionally biased region" description="Acidic residues" evidence="1">
    <location>
        <begin position="349"/>
        <end position="365"/>
    </location>
</feature>
<accession>A0A7C5Q8Z8</accession>
<comment type="caution">
    <text evidence="2">The sequence shown here is derived from an EMBL/GenBank/DDBJ whole genome shotgun (WGS) entry which is preliminary data.</text>
</comment>
<name>A0A7C5Q8Z8_AQUAO</name>
<dbReference type="Proteomes" id="UP000885792">
    <property type="component" value="Unassembled WGS sequence"/>
</dbReference>
<feature type="region of interest" description="Disordered" evidence="1">
    <location>
        <begin position="305"/>
        <end position="365"/>
    </location>
</feature>
<dbReference type="EMBL" id="DRNB01000249">
    <property type="protein sequence ID" value="HHJ64618.1"/>
    <property type="molecule type" value="Genomic_DNA"/>
</dbReference>
<feature type="compositionally biased region" description="Basic and acidic residues" evidence="1">
    <location>
        <begin position="305"/>
        <end position="315"/>
    </location>
</feature>
<evidence type="ECO:0000256" key="1">
    <source>
        <dbReference type="SAM" id="MobiDB-lite"/>
    </source>
</evidence>
<dbReference type="AlphaFoldDB" id="A0A7C5Q8Z8"/>
<evidence type="ECO:0000313" key="2">
    <source>
        <dbReference type="EMBL" id="HHJ64618.1"/>
    </source>
</evidence>
<proteinExistence type="predicted"/>